<comment type="caution">
    <text evidence="1">The sequence shown here is derived from an EMBL/GenBank/DDBJ whole genome shotgun (WGS) entry which is preliminary data.</text>
</comment>
<organism evidence="1 2">
    <name type="scientific">Saezia sanguinis</name>
    <dbReference type="NCBI Taxonomy" id="1965230"/>
    <lineage>
        <taxon>Bacteria</taxon>
        <taxon>Pseudomonadati</taxon>
        <taxon>Pseudomonadota</taxon>
        <taxon>Betaproteobacteria</taxon>
        <taxon>Burkholderiales</taxon>
        <taxon>Saeziaceae</taxon>
        <taxon>Saezia</taxon>
    </lineage>
</organism>
<dbReference type="RefSeq" id="WP_126980786.1">
    <property type="nucleotide sequence ID" value="NZ_PQSP01000009.1"/>
</dbReference>
<name>A0A433SAM6_9BURK</name>
<dbReference type="Proteomes" id="UP000286947">
    <property type="component" value="Unassembled WGS sequence"/>
</dbReference>
<evidence type="ECO:0000313" key="1">
    <source>
        <dbReference type="EMBL" id="RUS65772.1"/>
    </source>
</evidence>
<proteinExistence type="predicted"/>
<dbReference type="AlphaFoldDB" id="A0A433SAM6"/>
<accession>A0A433SAM6</accession>
<keyword evidence="2" id="KW-1185">Reference proteome</keyword>
<evidence type="ECO:0000313" key="2">
    <source>
        <dbReference type="Proteomes" id="UP000286947"/>
    </source>
</evidence>
<protein>
    <submittedName>
        <fullName evidence="1">Uncharacterized protein</fullName>
    </submittedName>
</protein>
<dbReference type="OrthoDB" id="264960at2"/>
<gene>
    <name evidence="1" type="ORF">CUZ56_02617</name>
</gene>
<sequence>MQHRLITPPYFYQTLQRCKVTKGLMSEQQRQGVYHYMCDALIGLIEQEHDFAYAYMHTPVYTWTDTFNNLGALAPVIESLWLRWWALDNHGKAISALKYASGLVYGLRENPLFPPWTREEGGGPPNLADMDTTCFKQGWLPENLQFMRETLSAGYICDKLAQAAAVLRDTPESETATRIASDAQQRQDIITIRIEEVSYGLQYPSMSLEWNN</sequence>
<reference evidence="1 2" key="1">
    <citation type="submission" date="2018-01" db="EMBL/GenBank/DDBJ databases">
        <title>Saezia sanguinis gen. nov., sp. nov., in the order Burkholderiales isolated from human blood.</title>
        <authorList>
            <person name="Medina-Pascual M.J."/>
            <person name="Valdezate S."/>
            <person name="Monzon S."/>
            <person name="Cuesta I."/>
            <person name="Carrasco G."/>
            <person name="Villalon P."/>
            <person name="Saez-Nieto J.A."/>
        </authorList>
    </citation>
    <scope>NUCLEOTIDE SEQUENCE [LARGE SCALE GENOMIC DNA]</scope>
    <source>
        <strain evidence="1 2">CNM695-12</strain>
    </source>
</reference>
<dbReference type="EMBL" id="PQSP01000009">
    <property type="protein sequence ID" value="RUS65772.1"/>
    <property type="molecule type" value="Genomic_DNA"/>
</dbReference>